<gene>
    <name evidence="5" type="ORF">EDD55_104143</name>
</gene>
<dbReference type="GO" id="GO:0004467">
    <property type="term" value="F:long-chain fatty acid-CoA ligase activity"/>
    <property type="evidence" value="ECO:0007669"/>
    <property type="project" value="UniProtKB-EC"/>
</dbReference>
<dbReference type="GO" id="GO:0016020">
    <property type="term" value="C:membrane"/>
    <property type="evidence" value="ECO:0007669"/>
    <property type="project" value="TreeGrafter"/>
</dbReference>
<dbReference type="GO" id="GO:0005524">
    <property type="term" value="F:ATP binding"/>
    <property type="evidence" value="ECO:0007669"/>
    <property type="project" value="UniProtKB-KW"/>
</dbReference>
<dbReference type="InterPro" id="IPR042099">
    <property type="entry name" value="ANL_N_sf"/>
</dbReference>
<evidence type="ECO:0000256" key="3">
    <source>
        <dbReference type="ARBA" id="ARBA00024484"/>
    </source>
</evidence>
<keyword evidence="1" id="KW-0547">Nucleotide-binding</keyword>
<comment type="caution">
    <text evidence="5">The sequence shown here is derived from an EMBL/GenBank/DDBJ whole genome shotgun (WGS) entry which is preliminary data.</text>
</comment>
<proteinExistence type="predicted"/>
<dbReference type="PANTHER" id="PTHR43272:SF33">
    <property type="entry name" value="AMP-BINDING DOMAIN-CONTAINING PROTEIN-RELATED"/>
    <property type="match status" value="1"/>
</dbReference>
<dbReference type="InterPro" id="IPR000873">
    <property type="entry name" value="AMP-dep_synth/lig_dom"/>
</dbReference>
<keyword evidence="6" id="KW-1185">Reference proteome</keyword>
<dbReference type="SUPFAM" id="SSF56801">
    <property type="entry name" value="Acetyl-CoA synthetase-like"/>
    <property type="match status" value="1"/>
</dbReference>
<protein>
    <submittedName>
        <fullName evidence="5">Long-chain acyl-CoA synthetase</fullName>
    </submittedName>
</protein>
<name>A0A4R3JBG9_9PROT</name>
<dbReference type="InterPro" id="IPR045851">
    <property type="entry name" value="AMP-bd_C_sf"/>
</dbReference>
<reference evidence="5 6" key="1">
    <citation type="submission" date="2019-03" db="EMBL/GenBank/DDBJ databases">
        <title>Genomic Encyclopedia of Type Strains, Phase IV (KMG-IV): sequencing the most valuable type-strain genomes for metagenomic binning, comparative biology and taxonomic classification.</title>
        <authorList>
            <person name="Goeker M."/>
        </authorList>
    </citation>
    <scope>NUCLEOTIDE SEQUENCE [LARGE SCALE GENOMIC DNA]</scope>
    <source>
        <strain evidence="5 6">DSM 101688</strain>
    </source>
</reference>
<dbReference type="Gene3D" id="3.40.50.12780">
    <property type="entry name" value="N-terminal domain of ligase-like"/>
    <property type="match status" value="1"/>
</dbReference>
<dbReference type="RefSeq" id="WP_132938788.1">
    <property type="nucleotide sequence ID" value="NZ_CP119676.1"/>
</dbReference>
<dbReference type="Pfam" id="PF00501">
    <property type="entry name" value="AMP-binding"/>
    <property type="match status" value="1"/>
</dbReference>
<dbReference type="PANTHER" id="PTHR43272">
    <property type="entry name" value="LONG-CHAIN-FATTY-ACID--COA LIGASE"/>
    <property type="match status" value="1"/>
</dbReference>
<evidence type="ECO:0000256" key="1">
    <source>
        <dbReference type="ARBA" id="ARBA00022741"/>
    </source>
</evidence>
<accession>A0A4R3JBG9</accession>
<evidence type="ECO:0000313" key="6">
    <source>
        <dbReference type="Proteomes" id="UP000295304"/>
    </source>
</evidence>
<feature type="domain" description="AMP-dependent synthetase/ligase" evidence="4">
    <location>
        <begin position="13"/>
        <end position="428"/>
    </location>
</feature>
<evidence type="ECO:0000259" key="4">
    <source>
        <dbReference type="Pfam" id="PF00501"/>
    </source>
</evidence>
<dbReference type="Gene3D" id="3.30.300.30">
    <property type="match status" value="1"/>
</dbReference>
<dbReference type="OrthoDB" id="9803968at2"/>
<dbReference type="Proteomes" id="UP000295304">
    <property type="component" value="Unassembled WGS sequence"/>
</dbReference>
<dbReference type="AlphaFoldDB" id="A0A4R3JBG9"/>
<dbReference type="EMBL" id="SLZW01000004">
    <property type="protein sequence ID" value="TCS63052.1"/>
    <property type="molecule type" value="Genomic_DNA"/>
</dbReference>
<keyword evidence="2" id="KW-0067">ATP-binding</keyword>
<comment type="catalytic activity">
    <reaction evidence="3">
        <text>a long-chain fatty acid + ATP + CoA = a long-chain fatty acyl-CoA + AMP + diphosphate</text>
        <dbReference type="Rhea" id="RHEA:15421"/>
        <dbReference type="ChEBI" id="CHEBI:30616"/>
        <dbReference type="ChEBI" id="CHEBI:33019"/>
        <dbReference type="ChEBI" id="CHEBI:57287"/>
        <dbReference type="ChEBI" id="CHEBI:57560"/>
        <dbReference type="ChEBI" id="CHEBI:83139"/>
        <dbReference type="ChEBI" id="CHEBI:456215"/>
        <dbReference type="EC" id="6.2.1.3"/>
    </reaction>
    <physiologicalReaction direction="left-to-right" evidence="3">
        <dbReference type="Rhea" id="RHEA:15422"/>
    </physiologicalReaction>
</comment>
<dbReference type="Pfam" id="PF23562">
    <property type="entry name" value="AMP-binding_C_3"/>
    <property type="match status" value="1"/>
</dbReference>
<sequence>MDRRDWPNLLTMFFEQAEKNRDRPFLWARTQTNSRFHPLTWREVAERIGALARALRLHGVQPGDRIVLVSENRPEWLIADLAIMAAGAITVPAYTTNTVDDHRHIIDNSQAAGIIVSTRKLSARALAAAHRSSSVRFAITIGPLERQQSLDIEITAWDDAIAQGRQDSFDVAKAARGLSRNDTACIIYTSGTGGTPKGVMHHHGAILHNLYGAQKVLAQLGLDSEVFLSFLPLSHSYEHTAGQFFPIFLGAQIYYAQSAAQLATDMKDAHPTIIMAVPRLYETMHAKIMHNINADRTATKSRLFLKTLALGQKRFIDPSSLTFFERVQDWVLERLVRNKVRKGFGGRLKAFVSGGAPLNPDIGLFFTAIGIRILQGYGQTETGPVVSVNTPKDCKLNTVGPLLPNTEVKIAADGEILVKGELVMHGYWHDEKTSAKVLKDGWLHTGDVGHLDADGHLVITDRKRDIIVNSGGDNIAPQRIEGLLTLEPEIAQAMVYGDKRPHLVALIVPDLDWLKEWVATHGKPEDLCALAHDAQLRAAIAATIERVNTALSKVERIHRFLIAPCPFTIDNGQMTPTLKIRRYAVKDMYAQELDALYKKR</sequence>
<organism evidence="5 6">
    <name type="scientific">Varunaivibrio sulfuroxidans</name>
    <dbReference type="NCBI Taxonomy" id="1773489"/>
    <lineage>
        <taxon>Bacteria</taxon>
        <taxon>Pseudomonadati</taxon>
        <taxon>Pseudomonadota</taxon>
        <taxon>Alphaproteobacteria</taxon>
        <taxon>Rhodospirillales</taxon>
        <taxon>Magnetovibrionaceae</taxon>
        <taxon>Varunaivibrio</taxon>
    </lineage>
</organism>
<evidence type="ECO:0000313" key="5">
    <source>
        <dbReference type="EMBL" id="TCS63052.1"/>
    </source>
</evidence>
<dbReference type="CDD" id="cd05907">
    <property type="entry name" value="VL_LC_FACS_like"/>
    <property type="match status" value="1"/>
</dbReference>
<evidence type="ECO:0000256" key="2">
    <source>
        <dbReference type="ARBA" id="ARBA00022840"/>
    </source>
</evidence>